<dbReference type="InterPro" id="IPR042233">
    <property type="entry name" value="Cell_div_ZapA_N"/>
</dbReference>
<comment type="caution">
    <text evidence="11">The sequence shown here is derived from an EMBL/GenBank/DDBJ whole genome shotgun (WGS) entry which is preliminary data.</text>
</comment>
<evidence type="ECO:0000256" key="6">
    <source>
        <dbReference type="ARBA" id="ARBA00023306"/>
    </source>
</evidence>
<comment type="subunit">
    <text evidence="8">Homodimer. Interacts with FtsZ.</text>
</comment>
<evidence type="ECO:0000256" key="2">
    <source>
        <dbReference type="ARBA" id="ARBA00015195"/>
    </source>
</evidence>
<dbReference type="EMBL" id="BJNN01000020">
    <property type="protein sequence ID" value="GEC62401.1"/>
    <property type="molecule type" value="Genomic_DNA"/>
</dbReference>
<evidence type="ECO:0000256" key="9">
    <source>
        <dbReference type="ARBA" id="ARBA00033158"/>
    </source>
</evidence>
<keyword evidence="6" id="KW-0131">Cell cycle</keyword>
<keyword evidence="3" id="KW-0963">Cytoplasm</keyword>
<evidence type="ECO:0000256" key="10">
    <source>
        <dbReference type="SAM" id="Coils"/>
    </source>
</evidence>
<dbReference type="SUPFAM" id="SSF102829">
    <property type="entry name" value="Cell division protein ZapA-like"/>
    <property type="match status" value="1"/>
</dbReference>
<dbReference type="InterPro" id="IPR036192">
    <property type="entry name" value="Cell_div_ZapA-like_sf"/>
</dbReference>
<keyword evidence="4 11" id="KW-0132">Cell division</keyword>
<evidence type="ECO:0000256" key="5">
    <source>
        <dbReference type="ARBA" id="ARBA00023210"/>
    </source>
</evidence>
<dbReference type="Gene3D" id="3.30.160.880">
    <property type="entry name" value="Cell division protein ZapA protomer, N-terminal domain"/>
    <property type="match status" value="1"/>
</dbReference>
<dbReference type="Proteomes" id="UP000319478">
    <property type="component" value="Unassembled WGS sequence"/>
</dbReference>
<dbReference type="Pfam" id="PF05164">
    <property type="entry name" value="ZapA"/>
    <property type="match status" value="1"/>
</dbReference>
<dbReference type="PANTHER" id="PTHR34981:SF1">
    <property type="entry name" value="CELL DIVISION PROTEIN ZAPA"/>
    <property type="match status" value="1"/>
</dbReference>
<keyword evidence="10" id="KW-0175">Coiled coil</keyword>
<name>A0ABQ0SB16_NOVHA</name>
<evidence type="ECO:0000256" key="4">
    <source>
        <dbReference type="ARBA" id="ARBA00022618"/>
    </source>
</evidence>
<feature type="coiled-coil region" evidence="10">
    <location>
        <begin position="88"/>
        <end position="115"/>
    </location>
</feature>
<evidence type="ECO:0000256" key="7">
    <source>
        <dbReference type="ARBA" id="ARBA00024910"/>
    </source>
</evidence>
<evidence type="ECO:0000256" key="3">
    <source>
        <dbReference type="ARBA" id="ARBA00022490"/>
    </source>
</evidence>
<keyword evidence="12" id="KW-1185">Reference proteome</keyword>
<evidence type="ECO:0000313" key="11">
    <source>
        <dbReference type="EMBL" id="GEC62401.1"/>
    </source>
</evidence>
<evidence type="ECO:0000313" key="12">
    <source>
        <dbReference type="Proteomes" id="UP000319478"/>
    </source>
</evidence>
<organism evidence="11 12">
    <name type="scientific">Novacetimonas hansenii</name>
    <name type="common">Komagataeibacter hansenii</name>
    <dbReference type="NCBI Taxonomy" id="436"/>
    <lineage>
        <taxon>Bacteria</taxon>
        <taxon>Pseudomonadati</taxon>
        <taxon>Pseudomonadota</taxon>
        <taxon>Alphaproteobacteria</taxon>
        <taxon>Acetobacterales</taxon>
        <taxon>Acetobacteraceae</taxon>
        <taxon>Novacetimonas</taxon>
    </lineage>
</organism>
<dbReference type="PANTHER" id="PTHR34981">
    <property type="entry name" value="CELL DIVISION PROTEIN ZAPA"/>
    <property type="match status" value="1"/>
</dbReference>
<proteinExistence type="predicted"/>
<keyword evidence="5" id="KW-0717">Septation</keyword>
<accession>A0ABQ0SB16</accession>
<reference evidence="11 12" key="1">
    <citation type="submission" date="2019-06" db="EMBL/GenBank/DDBJ databases">
        <title>Whole genome shotgun sequence of Komagataeibacter hansenii NBRC 14820.</title>
        <authorList>
            <person name="Hosoyama A."/>
            <person name="Uohara A."/>
            <person name="Ohji S."/>
            <person name="Ichikawa N."/>
        </authorList>
    </citation>
    <scope>NUCLEOTIDE SEQUENCE [LARGE SCALE GENOMIC DNA]</scope>
    <source>
        <strain evidence="11 12">NBRC 14820</strain>
    </source>
</reference>
<comment type="subcellular location">
    <subcellularLocation>
        <location evidence="1">Cytoplasm</location>
    </subcellularLocation>
</comment>
<evidence type="ECO:0000256" key="8">
    <source>
        <dbReference type="ARBA" id="ARBA00026068"/>
    </source>
</evidence>
<protein>
    <recommendedName>
        <fullName evidence="2">Cell division protein ZapA</fullName>
    </recommendedName>
    <alternativeName>
        <fullName evidence="9">Z ring-associated protein ZapA</fullName>
    </alternativeName>
</protein>
<sequence>MMMGQVTVRINGYSYSVGCEEGQEQHLQAMAQEVERRIDRIRAIGGHSGEGRLLALAALLMADEIHDLTAEKMSADTAHQLAQGRQARIENERRRDQLEHLVERAENIAAALEHD</sequence>
<evidence type="ECO:0000256" key="1">
    <source>
        <dbReference type="ARBA" id="ARBA00004496"/>
    </source>
</evidence>
<comment type="function">
    <text evidence="7">Activator of cell division through the inhibition of FtsZ GTPase activity, therefore promoting FtsZ assembly into bundles of protofilaments necessary for the formation of the division Z ring. It is recruited early at mid-cell but it is not essential for cell division.</text>
</comment>
<gene>
    <name evidence="11" type="ORF">GHA01_02500</name>
</gene>
<dbReference type="GO" id="GO:0051301">
    <property type="term" value="P:cell division"/>
    <property type="evidence" value="ECO:0007669"/>
    <property type="project" value="UniProtKB-KW"/>
</dbReference>
<dbReference type="InterPro" id="IPR007838">
    <property type="entry name" value="Cell_div_ZapA-like"/>
</dbReference>